<dbReference type="SUPFAM" id="SSF51735">
    <property type="entry name" value="NAD(P)-binding Rossmann-fold domains"/>
    <property type="match status" value="1"/>
</dbReference>
<comment type="caution">
    <text evidence="2">The sequence shown here is derived from an EMBL/GenBank/DDBJ whole genome shotgun (WGS) entry which is preliminary data.</text>
</comment>
<gene>
    <name evidence="2" type="ORF">EWM64_g2981</name>
</gene>
<sequence length="311" mass="33358">MKVLVIGASGFIGLPTARALSRAGHEVFGLTRSQAKGNQLLADEITPVIGEPEKPEDWVQIVSTLDVVIECIGGTANISVLGASLLQAVSSAAKAFRPVGAPKLSYIYTSGTWVHGDNKTDIVIDTTPITNPVQLVAWRPAHEQRVVTDSIVNGIVVRPALLYGGSASLLAPLYKAASEGRVRWFGRPGGRYAVIHFDDLADLYVRVAEKAQLVGGLIFDAATSQSESTDDFLQKLVEISGAKGPYEYVEPSTLYESAISASSIVRPHLARDLLGWQPRKAGLVDGLQTWYRAWQASAGTTATGHWSDHVQ</sequence>
<dbReference type="InterPro" id="IPR036291">
    <property type="entry name" value="NAD(P)-bd_dom_sf"/>
</dbReference>
<dbReference type="STRING" id="135208.A0A4Z0A5Q8"/>
<evidence type="ECO:0000313" key="3">
    <source>
        <dbReference type="Proteomes" id="UP000298061"/>
    </source>
</evidence>
<dbReference type="GO" id="GO:0004029">
    <property type="term" value="F:aldehyde dehydrogenase (NAD+) activity"/>
    <property type="evidence" value="ECO:0007669"/>
    <property type="project" value="TreeGrafter"/>
</dbReference>
<evidence type="ECO:0000259" key="1">
    <source>
        <dbReference type="Pfam" id="PF01370"/>
    </source>
</evidence>
<accession>A0A4Z0A5Q8</accession>
<dbReference type="Pfam" id="PF01370">
    <property type="entry name" value="Epimerase"/>
    <property type="match status" value="1"/>
</dbReference>
<dbReference type="OrthoDB" id="10000533at2759"/>
<reference evidence="2 3" key="1">
    <citation type="submission" date="2019-02" db="EMBL/GenBank/DDBJ databases">
        <title>Genome sequencing of the rare red list fungi Hericium alpestre (H. flagellum).</title>
        <authorList>
            <person name="Buettner E."/>
            <person name="Kellner H."/>
        </authorList>
    </citation>
    <scope>NUCLEOTIDE SEQUENCE [LARGE SCALE GENOMIC DNA]</scope>
    <source>
        <strain evidence="2 3">DSM 108284</strain>
    </source>
</reference>
<dbReference type="Proteomes" id="UP000298061">
    <property type="component" value="Unassembled WGS sequence"/>
</dbReference>
<keyword evidence="3" id="KW-1185">Reference proteome</keyword>
<dbReference type="Gene3D" id="3.40.50.720">
    <property type="entry name" value="NAD(P)-binding Rossmann-like Domain"/>
    <property type="match status" value="1"/>
</dbReference>
<feature type="domain" description="NAD-dependent epimerase/dehydratase" evidence="1">
    <location>
        <begin position="3"/>
        <end position="211"/>
    </location>
</feature>
<proteinExistence type="predicted"/>
<dbReference type="GO" id="GO:0005737">
    <property type="term" value="C:cytoplasm"/>
    <property type="evidence" value="ECO:0007669"/>
    <property type="project" value="TreeGrafter"/>
</dbReference>
<dbReference type="AlphaFoldDB" id="A0A4Z0A5Q8"/>
<organism evidence="2 3">
    <name type="scientific">Hericium alpestre</name>
    <dbReference type="NCBI Taxonomy" id="135208"/>
    <lineage>
        <taxon>Eukaryota</taxon>
        <taxon>Fungi</taxon>
        <taxon>Dikarya</taxon>
        <taxon>Basidiomycota</taxon>
        <taxon>Agaricomycotina</taxon>
        <taxon>Agaricomycetes</taxon>
        <taxon>Russulales</taxon>
        <taxon>Hericiaceae</taxon>
        <taxon>Hericium</taxon>
    </lineage>
</organism>
<dbReference type="PANTHER" id="PTHR48079:SF3">
    <property type="entry name" value="NAD-DEPENDENT EPIMERASE_DEHYDRATASE DOMAIN-CONTAINING PROTEIN"/>
    <property type="match status" value="1"/>
</dbReference>
<protein>
    <recommendedName>
        <fullName evidence="1">NAD-dependent epimerase/dehydratase domain-containing protein</fullName>
    </recommendedName>
</protein>
<dbReference type="InterPro" id="IPR051783">
    <property type="entry name" value="NAD(P)-dependent_oxidoreduct"/>
</dbReference>
<dbReference type="PANTHER" id="PTHR48079">
    <property type="entry name" value="PROTEIN YEEZ"/>
    <property type="match status" value="1"/>
</dbReference>
<name>A0A4Z0A5Q8_9AGAM</name>
<evidence type="ECO:0000313" key="2">
    <source>
        <dbReference type="EMBL" id="TFY81028.1"/>
    </source>
</evidence>
<dbReference type="EMBL" id="SFCI01000258">
    <property type="protein sequence ID" value="TFY81028.1"/>
    <property type="molecule type" value="Genomic_DNA"/>
</dbReference>
<dbReference type="InterPro" id="IPR001509">
    <property type="entry name" value="Epimerase_deHydtase"/>
</dbReference>